<dbReference type="InterPro" id="IPR003736">
    <property type="entry name" value="PAAI_dom"/>
</dbReference>
<dbReference type="Gene3D" id="3.10.129.10">
    <property type="entry name" value="Hotdog Thioesterase"/>
    <property type="match status" value="1"/>
</dbReference>
<protein>
    <submittedName>
        <fullName evidence="3">Hydroxyphenylacetyl-CoA thioesterase PaaI</fullName>
        <ecNumber evidence="3">3.1.2.-</ecNumber>
    </submittedName>
</protein>
<dbReference type="EMBL" id="JBHUEM010000020">
    <property type="protein sequence ID" value="MFD1737297.1"/>
    <property type="molecule type" value="Genomic_DNA"/>
</dbReference>
<organism evidence="3 4">
    <name type="scientific">Bacillus salitolerans</name>
    <dbReference type="NCBI Taxonomy" id="1437434"/>
    <lineage>
        <taxon>Bacteria</taxon>
        <taxon>Bacillati</taxon>
        <taxon>Bacillota</taxon>
        <taxon>Bacilli</taxon>
        <taxon>Bacillales</taxon>
        <taxon>Bacillaceae</taxon>
        <taxon>Bacillus</taxon>
    </lineage>
</organism>
<keyword evidence="4" id="KW-1185">Reference proteome</keyword>
<evidence type="ECO:0000256" key="1">
    <source>
        <dbReference type="ARBA" id="ARBA00022801"/>
    </source>
</evidence>
<dbReference type="InterPro" id="IPR029069">
    <property type="entry name" value="HotDog_dom_sf"/>
</dbReference>
<dbReference type="GO" id="GO:0016787">
    <property type="term" value="F:hydrolase activity"/>
    <property type="evidence" value="ECO:0007669"/>
    <property type="project" value="UniProtKB-KW"/>
</dbReference>
<reference evidence="4" key="1">
    <citation type="journal article" date="2019" name="Int. J. Syst. Evol. Microbiol.">
        <title>The Global Catalogue of Microorganisms (GCM) 10K type strain sequencing project: providing services to taxonomists for standard genome sequencing and annotation.</title>
        <authorList>
            <consortium name="The Broad Institute Genomics Platform"/>
            <consortium name="The Broad Institute Genome Sequencing Center for Infectious Disease"/>
            <person name="Wu L."/>
            <person name="Ma J."/>
        </authorList>
    </citation>
    <scope>NUCLEOTIDE SEQUENCE [LARGE SCALE GENOMIC DNA]</scope>
    <source>
        <strain evidence="4">CCUG 49339</strain>
    </source>
</reference>
<sequence>MKETVLEHISSDPFAKMLGVQIHEVALGRAKVSMNIKESMLNFHGAANGGVIFSLADIAFAIASNSYGQTAVGINVSINYMKAGLGGDTITALAEEVSINPKLGLYRMTITNQEGELLATADGMVYRKKEFFAQ</sequence>
<dbReference type="InterPro" id="IPR011973">
    <property type="entry name" value="PaaD"/>
</dbReference>
<evidence type="ECO:0000313" key="4">
    <source>
        <dbReference type="Proteomes" id="UP001597214"/>
    </source>
</evidence>
<dbReference type="EC" id="3.1.2.-" evidence="3"/>
<dbReference type="Proteomes" id="UP001597214">
    <property type="component" value="Unassembled WGS sequence"/>
</dbReference>
<keyword evidence="1 3" id="KW-0378">Hydrolase</keyword>
<dbReference type="NCBIfam" id="TIGR02286">
    <property type="entry name" value="PaaD"/>
    <property type="match status" value="1"/>
</dbReference>
<dbReference type="InterPro" id="IPR006683">
    <property type="entry name" value="Thioestr_dom"/>
</dbReference>
<feature type="domain" description="Thioesterase" evidence="2">
    <location>
        <begin position="44"/>
        <end position="118"/>
    </location>
</feature>
<accession>A0ABW4LQH0</accession>
<gene>
    <name evidence="3" type="primary">paaI</name>
    <name evidence="3" type="ORF">ACFSCX_12105</name>
</gene>
<dbReference type="CDD" id="cd03443">
    <property type="entry name" value="PaaI_thioesterase"/>
    <property type="match status" value="1"/>
</dbReference>
<dbReference type="PANTHER" id="PTHR42856:SF1">
    <property type="entry name" value="ACYL-COENZYME A THIOESTERASE PAAI"/>
    <property type="match status" value="1"/>
</dbReference>
<dbReference type="NCBIfam" id="TIGR00369">
    <property type="entry name" value="unchar_dom_1"/>
    <property type="match status" value="1"/>
</dbReference>
<proteinExistence type="predicted"/>
<name>A0ABW4LQH0_9BACI</name>
<comment type="caution">
    <text evidence="3">The sequence shown here is derived from an EMBL/GenBank/DDBJ whole genome shotgun (WGS) entry which is preliminary data.</text>
</comment>
<dbReference type="PANTHER" id="PTHR42856">
    <property type="entry name" value="ACYL-COENZYME A THIOESTERASE PAAI"/>
    <property type="match status" value="1"/>
</dbReference>
<dbReference type="RefSeq" id="WP_377928500.1">
    <property type="nucleotide sequence ID" value="NZ_JBHUEM010000020.1"/>
</dbReference>
<dbReference type="SUPFAM" id="SSF54637">
    <property type="entry name" value="Thioesterase/thiol ester dehydrase-isomerase"/>
    <property type="match status" value="1"/>
</dbReference>
<dbReference type="InterPro" id="IPR052723">
    <property type="entry name" value="Acyl-CoA_thioesterase_PaaI"/>
</dbReference>
<evidence type="ECO:0000259" key="2">
    <source>
        <dbReference type="Pfam" id="PF03061"/>
    </source>
</evidence>
<evidence type="ECO:0000313" key="3">
    <source>
        <dbReference type="EMBL" id="MFD1737297.1"/>
    </source>
</evidence>
<dbReference type="Pfam" id="PF03061">
    <property type="entry name" value="4HBT"/>
    <property type="match status" value="1"/>
</dbReference>